<dbReference type="InterPro" id="IPR027485">
    <property type="entry name" value="AMMECR1_N"/>
</dbReference>
<dbReference type="NCBIfam" id="TIGR04335">
    <property type="entry name" value="AmmeMemoSam_A"/>
    <property type="match status" value="1"/>
</dbReference>
<reference evidence="2" key="1">
    <citation type="submission" date="2022-07" db="EMBL/GenBank/DDBJ databases">
        <title>Arcobacter roscoffensis sp. nov., a marine bacterium isolated from coastal seawater collected from Roscoff, France.</title>
        <authorList>
            <person name="Pascual J."/>
            <person name="Lepeaux C."/>
            <person name="Methner A."/>
            <person name="Overmann J."/>
        </authorList>
    </citation>
    <scope>NUCLEOTIDE SEQUENCE</scope>
    <source>
        <strain evidence="2">ARW1-2F2</strain>
    </source>
</reference>
<dbReference type="PANTHER" id="PTHR13016">
    <property type="entry name" value="AMMECR1 HOMOLOG"/>
    <property type="match status" value="1"/>
</dbReference>
<dbReference type="EMBL" id="CP100595">
    <property type="protein sequence ID" value="UTJ07177.1"/>
    <property type="molecule type" value="Genomic_DNA"/>
</dbReference>
<dbReference type="InterPro" id="IPR002733">
    <property type="entry name" value="AMMECR1_domain"/>
</dbReference>
<gene>
    <name evidence="2" type="primary">amrA</name>
    <name evidence="2" type="ORF">NJU99_03555</name>
</gene>
<sequence length="184" mass="21123">MEISVEQVLLEVARNTILSEFDSSFEINKKKLIEKYPILNEQRACFVTLNLHGKLRGCIGSLVAHRSLLDDVISNAYNAAFSDLRFNRLTALEFKNIDIEISVLTPAVKLEYENTQDLKEKIKINEHGVILELEGKRATFLPQVWEQLSSFEEFFTHLSKKAGFSQNCLEHKPSIYTYTAIKIK</sequence>
<dbReference type="NCBIfam" id="TIGR00296">
    <property type="entry name" value="TIGR00296 family protein"/>
    <property type="match status" value="1"/>
</dbReference>
<proteinExistence type="predicted"/>
<dbReference type="Gene3D" id="3.30.700.20">
    <property type="entry name" value="Hypothetical protein ph0010, domain 1"/>
    <property type="match status" value="1"/>
</dbReference>
<dbReference type="Proteomes" id="UP001060012">
    <property type="component" value="Chromosome"/>
</dbReference>
<dbReference type="SUPFAM" id="SSF143447">
    <property type="entry name" value="AMMECR1-like"/>
    <property type="match status" value="1"/>
</dbReference>
<feature type="domain" description="AMMECR1" evidence="1">
    <location>
        <begin position="4"/>
        <end position="184"/>
    </location>
</feature>
<evidence type="ECO:0000313" key="3">
    <source>
        <dbReference type="Proteomes" id="UP001060012"/>
    </source>
</evidence>
<protein>
    <submittedName>
        <fullName evidence="2">AmmeMemoRadiSam system protein A</fullName>
    </submittedName>
</protein>
<dbReference type="Pfam" id="PF01871">
    <property type="entry name" value="AMMECR1"/>
    <property type="match status" value="1"/>
</dbReference>
<dbReference type="RefSeq" id="WP_254577356.1">
    <property type="nucleotide sequence ID" value="NZ_CP100595.1"/>
</dbReference>
<organism evidence="2 3">
    <name type="scientific">Arcobacter roscoffensis</name>
    <dbReference type="NCBI Taxonomy" id="2961520"/>
    <lineage>
        <taxon>Bacteria</taxon>
        <taxon>Pseudomonadati</taxon>
        <taxon>Campylobacterota</taxon>
        <taxon>Epsilonproteobacteria</taxon>
        <taxon>Campylobacterales</taxon>
        <taxon>Arcobacteraceae</taxon>
        <taxon>Arcobacter</taxon>
    </lineage>
</organism>
<accession>A0ABY5E5P0</accession>
<dbReference type="Gene3D" id="3.30.1490.150">
    <property type="entry name" value="Hypothetical protein ph0010, domain 2"/>
    <property type="match status" value="1"/>
</dbReference>
<dbReference type="InterPro" id="IPR036071">
    <property type="entry name" value="AMMECR1_dom_sf"/>
</dbReference>
<dbReference type="InterPro" id="IPR023473">
    <property type="entry name" value="AMMECR1"/>
</dbReference>
<dbReference type="PANTHER" id="PTHR13016:SF0">
    <property type="entry name" value="AMME SYNDROME CANDIDATE GENE 1 PROTEIN"/>
    <property type="match status" value="1"/>
</dbReference>
<name>A0ABY5E5P0_9BACT</name>
<evidence type="ECO:0000313" key="2">
    <source>
        <dbReference type="EMBL" id="UTJ07177.1"/>
    </source>
</evidence>
<keyword evidence="3" id="KW-1185">Reference proteome</keyword>
<evidence type="ECO:0000259" key="1">
    <source>
        <dbReference type="PROSITE" id="PS51112"/>
    </source>
</evidence>
<dbReference type="PROSITE" id="PS51112">
    <property type="entry name" value="AMMECR1"/>
    <property type="match status" value="1"/>
</dbReference>
<dbReference type="InterPro" id="IPR027623">
    <property type="entry name" value="AmmeMemoSam_A"/>
</dbReference>